<dbReference type="InterPro" id="IPR036770">
    <property type="entry name" value="Ankyrin_rpt-contain_sf"/>
</dbReference>
<dbReference type="Pfam" id="PF12796">
    <property type="entry name" value="Ank_2"/>
    <property type="match status" value="2"/>
</dbReference>
<keyword evidence="1" id="KW-0677">Repeat</keyword>
<dbReference type="SMART" id="SM00248">
    <property type="entry name" value="ANK"/>
    <property type="match status" value="11"/>
</dbReference>
<evidence type="ECO:0000256" key="2">
    <source>
        <dbReference type="ARBA" id="ARBA00023043"/>
    </source>
</evidence>
<dbReference type="InterPro" id="IPR002110">
    <property type="entry name" value="Ankyrin_rpt"/>
</dbReference>
<dbReference type="PANTHER" id="PTHR24126:SF14">
    <property type="entry name" value="ANK_REP_REGION DOMAIN-CONTAINING PROTEIN"/>
    <property type="match status" value="1"/>
</dbReference>
<comment type="caution">
    <text evidence="4">The sequence shown here is derived from an EMBL/GenBank/DDBJ whole genome shotgun (WGS) entry which is preliminary data.</text>
</comment>
<keyword evidence="2 3" id="KW-0040">ANK repeat</keyword>
<dbReference type="PROSITE" id="PS50088">
    <property type="entry name" value="ANK_REPEAT"/>
    <property type="match status" value="3"/>
</dbReference>
<sequence>MGNQVQSRMREDFDGPLEAMHASIRDDNVPELRRILGLATADEVNHEHYKWGTPLHVAVLCDNLPAIDLLLVAGADPLFLTHSDDGMTPLGAAVRRGATAIVERVWQSVPLESRTVERYSQNTALGTAAMYGQTHIVDLLLDLWDGWPQATKQGALFDAANKWRADVVDLFLDRVEFPQDIILQVLHVAVNFKVMLAEDERGGVQYDGTDFLNQQRLIKALVKAGADPNATMKRAVFQTAPILFACRYCDLVGGLEALLETGADPNIQDDDGKTALHHLGTPVYVKSQSPSSRLNDTGIRLLIEKGASVSCRDNEGNTPLHSAAYGSNLSIFLLYLSVMDPTEKELMPKLVNNHGETLLHWAAAGGKTDIMEYLISHGSDVNQVSANGWTPLLSSLARTADGDVFGSKLKSSWLAVRAARVLLGHGANSLASTDEGYTPLHLLATYLDRDEAGGTAALAQELVSRGADVEARASMVVSVETLRKDKNLHAHGWGWRTKQTLEKFASDTAVVSSDLPLLHWAAHHGAVGLAKVILAQGANPECVDSRGMYPATSVIKSEKMQRNLEVSQKFVQLLIEVMGK</sequence>
<organism evidence="4 5">
    <name type="scientific">Clonostachys byssicola</name>
    <dbReference type="NCBI Taxonomy" id="160290"/>
    <lineage>
        <taxon>Eukaryota</taxon>
        <taxon>Fungi</taxon>
        <taxon>Dikarya</taxon>
        <taxon>Ascomycota</taxon>
        <taxon>Pezizomycotina</taxon>
        <taxon>Sordariomycetes</taxon>
        <taxon>Hypocreomycetidae</taxon>
        <taxon>Hypocreales</taxon>
        <taxon>Bionectriaceae</taxon>
        <taxon>Clonostachys</taxon>
    </lineage>
</organism>
<feature type="repeat" description="ANK" evidence="3">
    <location>
        <begin position="50"/>
        <end position="76"/>
    </location>
</feature>
<evidence type="ECO:0000256" key="1">
    <source>
        <dbReference type="ARBA" id="ARBA00022737"/>
    </source>
</evidence>
<dbReference type="PANTHER" id="PTHR24126">
    <property type="entry name" value="ANKYRIN REPEAT, PH AND SEC7 DOMAIN CONTAINING PROTEIN SECG-RELATED"/>
    <property type="match status" value="1"/>
</dbReference>
<reference evidence="4 5" key="2">
    <citation type="submission" date="2021-10" db="EMBL/GenBank/DDBJ databases">
        <authorList>
            <person name="Piombo E."/>
        </authorList>
    </citation>
    <scope>NUCLEOTIDE SEQUENCE [LARGE SCALE GENOMIC DNA]</scope>
</reference>
<dbReference type="PROSITE" id="PS50297">
    <property type="entry name" value="ANK_REP_REGION"/>
    <property type="match status" value="3"/>
</dbReference>
<proteinExistence type="predicted"/>
<dbReference type="SUPFAM" id="SSF48403">
    <property type="entry name" value="Ankyrin repeat"/>
    <property type="match status" value="2"/>
</dbReference>
<feature type="repeat" description="ANK" evidence="3">
    <location>
        <begin position="354"/>
        <end position="386"/>
    </location>
</feature>
<dbReference type="Proteomes" id="UP000754883">
    <property type="component" value="Unassembled WGS sequence"/>
</dbReference>
<dbReference type="Pfam" id="PF13637">
    <property type="entry name" value="Ank_4"/>
    <property type="match status" value="1"/>
</dbReference>
<dbReference type="Pfam" id="PF00023">
    <property type="entry name" value="Ank"/>
    <property type="match status" value="1"/>
</dbReference>
<dbReference type="EMBL" id="CABFNO020001350">
    <property type="protein sequence ID" value="CAG9982940.1"/>
    <property type="molecule type" value="Genomic_DNA"/>
</dbReference>
<dbReference type="PRINTS" id="PR01415">
    <property type="entry name" value="ANKYRIN"/>
</dbReference>
<gene>
    <name evidence="4" type="ORF">CBYS24578_00011215</name>
</gene>
<evidence type="ECO:0000256" key="3">
    <source>
        <dbReference type="PROSITE-ProRule" id="PRU00023"/>
    </source>
</evidence>
<dbReference type="OrthoDB" id="341259at2759"/>
<evidence type="ECO:0000313" key="4">
    <source>
        <dbReference type="EMBL" id="CAG9982940.1"/>
    </source>
</evidence>
<keyword evidence="5" id="KW-1185">Reference proteome</keyword>
<feature type="repeat" description="ANK" evidence="3">
    <location>
        <begin position="435"/>
        <end position="474"/>
    </location>
</feature>
<dbReference type="Gene3D" id="1.25.40.20">
    <property type="entry name" value="Ankyrin repeat-containing domain"/>
    <property type="match status" value="4"/>
</dbReference>
<accession>A0A9N9Y2I8</accession>
<name>A0A9N9Y2I8_9HYPO</name>
<reference evidence="5" key="1">
    <citation type="submission" date="2019-06" db="EMBL/GenBank/DDBJ databases">
        <authorList>
            <person name="Broberg M."/>
        </authorList>
    </citation>
    <scope>NUCLEOTIDE SEQUENCE [LARGE SCALE GENOMIC DNA]</scope>
</reference>
<evidence type="ECO:0000313" key="5">
    <source>
        <dbReference type="Proteomes" id="UP000754883"/>
    </source>
</evidence>
<dbReference type="AlphaFoldDB" id="A0A9N9Y2I8"/>
<protein>
    <submittedName>
        <fullName evidence="4">Uncharacterized protein</fullName>
    </submittedName>
</protein>